<dbReference type="STRING" id="474950.SAMN05421771_1474"/>
<dbReference type="PANTHER" id="PTHR22617:SF23">
    <property type="entry name" value="CHEMOTAXIS PROTEIN CHEW"/>
    <property type="match status" value="1"/>
</dbReference>
<dbReference type="PROSITE" id="PS50851">
    <property type="entry name" value="CHEW"/>
    <property type="match status" value="1"/>
</dbReference>
<dbReference type="GO" id="GO:0007165">
    <property type="term" value="P:signal transduction"/>
    <property type="evidence" value="ECO:0007669"/>
    <property type="project" value="InterPro"/>
</dbReference>
<evidence type="ECO:0000259" key="1">
    <source>
        <dbReference type="PROSITE" id="PS50851"/>
    </source>
</evidence>
<dbReference type="GO" id="GO:0005829">
    <property type="term" value="C:cytosol"/>
    <property type="evidence" value="ECO:0007669"/>
    <property type="project" value="TreeGrafter"/>
</dbReference>
<dbReference type="EMBL" id="FOZL01000001">
    <property type="protein sequence ID" value="SFS08387.1"/>
    <property type="molecule type" value="Genomic_DNA"/>
</dbReference>
<protein>
    <submittedName>
        <fullName evidence="2">Purine-binding chemotaxis protein CheW</fullName>
    </submittedName>
</protein>
<dbReference type="Gene3D" id="2.30.30.40">
    <property type="entry name" value="SH3 Domains"/>
    <property type="match status" value="1"/>
</dbReference>
<gene>
    <name evidence="2" type="ORF">SAMN05421771_1474</name>
</gene>
<dbReference type="OrthoDB" id="9794382at2"/>
<dbReference type="GO" id="GO:0006935">
    <property type="term" value="P:chemotaxis"/>
    <property type="evidence" value="ECO:0007669"/>
    <property type="project" value="InterPro"/>
</dbReference>
<dbReference type="PANTHER" id="PTHR22617">
    <property type="entry name" value="CHEMOTAXIS SENSOR HISTIDINE KINASE-RELATED"/>
    <property type="match status" value="1"/>
</dbReference>
<accession>A0A1I6LY69</accession>
<dbReference type="SMART" id="SM00260">
    <property type="entry name" value="CheW"/>
    <property type="match status" value="1"/>
</dbReference>
<dbReference type="Pfam" id="PF01584">
    <property type="entry name" value="CheW"/>
    <property type="match status" value="1"/>
</dbReference>
<dbReference type="Proteomes" id="UP000199024">
    <property type="component" value="Unassembled WGS sequence"/>
</dbReference>
<dbReference type="Gene3D" id="2.40.50.180">
    <property type="entry name" value="CheA-289, Domain 4"/>
    <property type="match status" value="1"/>
</dbReference>
<sequence length="144" mass="16157">MMQFSTFRVGERLLGLDIRMIQEINRIPEITPLPLSAEYVRGFINLRGQIVTLFDLGVRLGLPRKQIDDESHNIILHPRAGARAQDPVGLLADGIGDVVEVDVSQIEPLPANVGEMDGRYLSGVIKFQDELMVLFDLKRVLHID</sequence>
<proteinExistence type="predicted"/>
<evidence type="ECO:0000313" key="3">
    <source>
        <dbReference type="Proteomes" id="UP000199024"/>
    </source>
</evidence>
<dbReference type="InterPro" id="IPR039315">
    <property type="entry name" value="CheW"/>
</dbReference>
<feature type="domain" description="CheW-like" evidence="1">
    <location>
        <begin position="1"/>
        <end position="144"/>
    </location>
</feature>
<name>A0A1I6LY69_9BACT</name>
<organism evidence="2 3">
    <name type="scientific">Granulicella pectinivorans</name>
    <dbReference type="NCBI Taxonomy" id="474950"/>
    <lineage>
        <taxon>Bacteria</taxon>
        <taxon>Pseudomonadati</taxon>
        <taxon>Acidobacteriota</taxon>
        <taxon>Terriglobia</taxon>
        <taxon>Terriglobales</taxon>
        <taxon>Acidobacteriaceae</taxon>
        <taxon>Granulicella</taxon>
    </lineage>
</organism>
<dbReference type="SUPFAM" id="SSF50341">
    <property type="entry name" value="CheW-like"/>
    <property type="match status" value="1"/>
</dbReference>
<dbReference type="AlphaFoldDB" id="A0A1I6LY69"/>
<reference evidence="2 3" key="1">
    <citation type="submission" date="2016-10" db="EMBL/GenBank/DDBJ databases">
        <authorList>
            <person name="de Groot N.N."/>
        </authorList>
    </citation>
    <scope>NUCLEOTIDE SEQUENCE [LARGE SCALE GENOMIC DNA]</scope>
    <source>
        <strain evidence="2 3">DSM 21001</strain>
    </source>
</reference>
<keyword evidence="3" id="KW-1185">Reference proteome</keyword>
<dbReference type="InterPro" id="IPR002545">
    <property type="entry name" value="CheW-lke_dom"/>
</dbReference>
<dbReference type="RefSeq" id="WP_089838001.1">
    <property type="nucleotide sequence ID" value="NZ_FOZL01000001.1"/>
</dbReference>
<evidence type="ECO:0000313" key="2">
    <source>
        <dbReference type="EMBL" id="SFS08387.1"/>
    </source>
</evidence>
<dbReference type="InterPro" id="IPR036061">
    <property type="entry name" value="CheW-like_dom_sf"/>
</dbReference>